<reference evidence="11" key="1">
    <citation type="submission" date="2022-08" db="UniProtKB">
        <authorList>
            <consortium name="EnsemblMetazoa"/>
        </authorList>
    </citation>
    <scope>IDENTIFICATION</scope>
    <source>
        <strain evidence="11">05x7-T-G4-1.051#20</strain>
    </source>
</reference>
<feature type="region of interest" description="Disordered" evidence="8">
    <location>
        <begin position="272"/>
        <end position="304"/>
    </location>
</feature>
<accession>A0A8W8N4K3</accession>
<keyword evidence="12" id="KW-1185">Reference proteome</keyword>
<feature type="transmembrane region" description="Helical" evidence="9">
    <location>
        <begin position="174"/>
        <end position="194"/>
    </location>
</feature>
<dbReference type="PANTHER" id="PTHR24243:SF208">
    <property type="entry name" value="PYROKININ-1 RECEPTOR"/>
    <property type="match status" value="1"/>
</dbReference>
<feature type="transmembrane region" description="Helical" evidence="9">
    <location>
        <begin position="94"/>
        <end position="115"/>
    </location>
</feature>
<evidence type="ECO:0000313" key="11">
    <source>
        <dbReference type="EnsemblMetazoa" id="G4333.16:cds"/>
    </source>
</evidence>
<dbReference type="SUPFAM" id="SSF81321">
    <property type="entry name" value="Family A G protein-coupled receptor-like"/>
    <property type="match status" value="1"/>
</dbReference>
<dbReference type="Gene3D" id="1.20.1070.10">
    <property type="entry name" value="Rhodopsin 7-helix transmembrane proteins"/>
    <property type="match status" value="1"/>
</dbReference>
<evidence type="ECO:0000256" key="8">
    <source>
        <dbReference type="SAM" id="MobiDB-lite"/>
    </source>
</evidence>
<keyword evidence="3 9" id="KW-1133">Transmembrane helix</keyword>
<keyword evidence="6" id="KW-0675">Receptor</keyword>
<feature type="transmembrane region" description="Helical" evidence="9">
    <location>
        <begin position="224"/>
        <end position="250"/>
    </location>
</feature>
<name>A0A8W8N4K3_MAGGI</name>
<sequence>MNEVVSLAAERGNANHLVQKFTRSLDQKAMMTMQNVTSSPDVDKILRHWNSEISRSFALSTAVHSILFSIGTFGNLFIIFIYNFKMKGYKDDRYFIPILAVVDILACMFSTWFALTVNIFPVMFPDDVLCKCLLYMNYLATQSSIFLLVVISIQRFLKICRPFQKQMTLYWKRVSLGVIALVTSIILIPELIFYGRVPVKSAKYNVTGHICGPIRSPENMATGLISFTAAAMSISVLSIAVIVAMYLYILKHLLRQTRVRKLNHCTSYSRSEVSDVPVPSEDKDQCDFPPSKRPEINGNRKDNPEVNVMKTTLEVTNDVVPKLKRSSGSKIKLSTRRLTFMFMTISLTNVVSNIPTIVYVILCVNDPEAWFRNPYGFLQQLFQFMRAMRVVNHAMNPFLYGLFDGRFRDEIRKLCCKNISKIDL</sequence>
<dbReference type="Proteomes" id="UP000005408">
    <property type="component" value="Unassembled WGS sequence"/>
</dbReference>
<evidence type="ECO:0000256" key="9">
    <source>
        <dbReference type="SAM" id="Phobius"/>
    </source>
</evidence>
<dbReference type="GO" id="GO:0016020">
    <property type="term" value="C:membrane"/>
    <property type="evidence" value="ECO:0007669"/>
    <property type="project" value="UniProtKB-SubCell"/>
</dbReference>
<evidence type="ECO:0000256" key="7">
    <source>
        <dbReference type="ARBA" id="ARBA00023224"/>
    </source>
</evidence>
<dbReference type="EnsemblMetazoa" id="G4333.16">
    <property type="protein sequence ID" value="G4333.16:cds"/>
    <property type="gene ID" value="G4333"/>
</dbReference>
<dbReference type="InterPro" id="IPR017452">
    <property type="entry name" value="GPCR_Rhodpsn_7TM"/>
</dbReference>
<evidence type="ECO:0000259" key="10">
    <source>
        <dbReference type="PROSITE" id="PS50262"/>
    </source>
</evidence>
<feature type="transmembrane region" description="Helical" evidence="9">
    <location>
        <begin position="340"/>
        <end position="362"/>
    </location>
</feature>
<dbReference type="PANTHER" id="PTHR24243">
    <property type="entry name" value="G-PROTEIN COUPLED RECEPTOR"/>
    <property type="match status" value="1"/>
</dbReference>
<keyword evidence="7" id="KW-0807">Transducer</keyword>
<feature type="transmembrane region" description="Helical" evidence="9">
    <location>
        <begin position="57"/>
        <end position="82"/>
    </location>
</feature>
<keyword evidence="2 9" id="KW-0812">Transmembrane</keyword>
<keyword evidence="4" id="KW-0297">G-protein coupled receptor</keyword>
<evidence type="ECO:0000256" key="2">
    <source>
        <dbReference type="ARBA" id="ARBA00022692"/>
    </source>
</evidence>
<dbReference type="Pfam" id="PF00001">
    <property type="entry name" value="7tm_1"/>
    <property type="match status" value="1"/>
</dbReference>
<evidence type="ECO:0000256" key="3">
    <source>
        <dbReference type="ARBA" id="ARBA00022989"/>
    </source>
</evidence>
<dbReference type="InterPro" id="IPR000276">
    <property type="entry name" value="GPCR_Rhodpsn"/>
</dbReference>
<dbReference type="PRINTS" id="PR00237">
    <property type="entry name" value="GPCRRHODOPSN"/>
</dbReference>
<proteinExistence type="predicted"/>
<organism evidence="11 12">
    <name type="scientific">Magallana gigas</name>
    <name type="common">Pacific oyster</name>
    <name type="synonym">Crassostrea gigas</name>
    <dbReference type="NCBI Taxonomy" id="29159"/>
    <lineage>
        <taxon>Eukaryota</taxon>
        <taxon>Metazoa</taxon>
        <taxon>Spiralia</taxon>
        <taxon>Lophotrochozoa</taxon>
        <taxon>Mollusca</taxon>
        <taxon>Bivalvia</taxon>
        <taxon>Autobranchia</taxon>
        <taxon>Pteriomorphia</taxon>
        <taxon>Ostreida</taxon>
        <taxon>Ostreoidea</taxon>
        <taxon>Ostreidae</taxon>
        <taxon>Magallana</taxon>
    </lineage>
</organism>
<comment type="subcellular location">
    <subcellularLocation>
        <location evidence="1">Membrane</location>
        <topology evidence="1">Multi-pass membrane protein</topology>
    </subcellularLocation>
</comment>
<evidence type="ECO:0000256" key="5">
    <source>
        <dbReference type="ARBA" id="ARBA00023136"/>
    </source>
</evidence>
<keyword evidence="5 9" id="KW-0472">Membrane</keyword>
<evidence type="ECO:0000256" key="6">
    <source>
        <dbReference type="ARBA" id="ARBA00023170"/>
    </source>
</evidence>
<feature type="transmembrane region" description="Helical" evidence="9">
    <location>
        <begin position="135"/>
        <end position="153"/>
    </location>
</feature>
<feature type="domain" description="G-protein coupled receptors family 1 profile" evidence="10">
    <location>
        <begin position="74"/>
        <end position="400"/>
    </location>
</feature>
<evidence type="ECO:0000256" key="4">
    <source>
        <dbReference type="ARBA" id="ARBA00023040"/>
    </source>
</evidence>
<dbReference type="GO" id="GO:0004930">
    <property type="term" value="F:G protein-coupled receptor activity"/>
    <property type="evidence" value="ECO:0007669"/>
    <property type="project" value="UniProtKB-KW"/>
</dbReference>
<dbReference type="CDD" id="cd00637">
    <property type="entry name" value="7tm_classA_rhodopsin-like"/>
    <property type="match status" value="1"/>
</dbReference>
<dbReference type="PROSITE" id="PS50262">
    <property type="entry name" value="G_PROTEIN_RECEP_F1_2"/>
    <property type="match status" value="1"/>
</dbReference>
<feature type="compositionally biased region" description="Basic and acidic residues" evidence="8">
    <location>
        <begin position="280"/>
        <end position="304"/>
    </location>
</feature>
<evidence type="ECO:0000256" key="1">
    <source>
        <dbReference type="ARBA" id="ARBA00004141"/>
    </source>
</evidence>
<evidence type="ECO:0000313" key="12">
    <source>
        <dbReference type="Proteomes" id="UP000005408"/>
    </source>
</evidence>
<dbReference type="AlphaFoldDB" id="A0A8W8N4K3"/>
<protein>
    <recommendedName>
        <fullName evidence="10">G-protein coupled receptors family 1 profile domain-containing protein</fullName>
    </recommendedName>
</protein>